<dbReference type="PRINTS" id="PR00723">
    <property type="entry name" value="SUBTILISIN"/>
</dbReference>
<dbReference type="Pfam" id="PF00082">
    <property type="entry name" value="Peptidase_S8"/>
    <property type="match status" value="1"/>
</dbReference>
<dbReference type="Proteomes" id="UP000593566">
    <property type="component" value="Unassembled WGS sequence"/>
</dbReference>
<feature type="domain" description="Peptidase S8/S53" evidence="5">
    <location>
        <begin position="401"/>
        <end position="546"/>
    </location>
</feature>
<comment type="similarity">
    <text evidence="1">Belongs to the peptidase S8 family.</text>
</comment>
<dbReference type="PANTHER" id="PTHR43806:SF11">
    <property type="entry name" value="CEREVISIN-RELATED"/>
    <property type="match status" value="1"/>
</dbReference>
<dbReference type="InterPro" id="IPR036852">
    <property type="entry name" value="Peptidase_S8/S53_dom_sf"/>
</dbReference>
<evidence type="ECO:0000256" key="2">
    <source>
        <dbReference type="ARBA" id="ARBA00022670"/>
    </source>
</evidence>
<dbReference type="EMBL" id="JACCJB010000007">
    <property type="protein sequence ID" value="KAF6225905.1"/>
    <property type="molecule type" value="Genomic_DNA"/>
</dbReference>
<dbReference type="InterPro" id="IPR050131">
    <property type="entry name" value="Peptidase_S8_subtilisin-like"/>
</dbReference>
<keyword evidence="4" id="KW-0720">Serine protease</keyword>
<name>A0A8H6FF00_9LECA</name>
<sequence length="666" mass="69974">MPITTTITSPPSAYFTSTASNSDWTTDTTTLIDGTIRPVLVGCKVCGGLHHGIVIAGLGGAQADPRRTGCGSGSIFGSVFGCGSEFDFAPLPPFIIGLDGIPTEESADGEGGDSKVCEDDNICSLPTSEEKKSQEPTTLTIMPTSISSLGSSTISDTTPSTSGGSSREYMIFPTAGITSSELTALTEYFTDELGAGNVLPISLNDAGDQVMYVAYSSEIFASDLQTLNPKVESVVADVAQTIWDDPPAGTLLSSLHRRAGNRDQGIFEHDLAKREEVDGKQESAPPELRFVSQPKGVGLDLRGDEDDLGGNVVPYYAYSSAAGEGVTVYVIDSGTNPSNPEYIGMLGTKRWLEIDEEYWLKHASVPSTETDEQNHGSCVLSKLLAKPTEWPRSVIAAMKTAVESLLNDDVVVVTTSGNDKIGTRKQGAKFLQLNNAEVSKYPALFADTLTGLIVVGAVYTDGTATGFSQGGPLVTVCAPAAVKAGTRVTGITCADSLTTGKDYRVGTSFAAPQVAGLAAYFMSTVPSLLVPGQVGQNVKDYIVSKVYSRNRGPLAVFNDFDFRTGAACAIAARKARNKREVTSSLDACLQSYPPTASTYQAEKPQTPASATSSRAWLGLVSVVPDVISTITRSAITDTSSLTPSGASDISNEVFTIGTYTQPLCKS</sequence>
<dbReference type="PANTHER" id="PTHR43806">
    <property type="entry name" value="PEPTIDASE S8"/>
    <property type="match status" value="1"/>
</dbReference>
<dbReference type="GeneID" id="59338302"/>
<dbReference type="InterPro" id="IPR023828">
    <property type="entry name" value="Peptidase_S8_Ser-AS"/>
</dbReference>
<evidence type="ECO:0000256" key="4">
    <source>
        <dbReference type="ARBA" id="ARBA00022825"/>
    </source>
</evidence>
<evidence type="ECO:0000313" key="6">
    <source>
        <dbReference type="EMBL" id="KAF6225905.1"/>
    </source>
</evidence>
<keyword evidence="3" id="KW-0378">Hydrolase</keyword>
<comment type="caution">
    <text evidence="6">The sequence shown here is derived from an EMBL/GenBank/DDBJ whole genome shotgun (WGS) entry which is preliminary data.</text>
</comment>
<dbReference type="GO" id="GO:0006508">
    <property type="term" value="P:proteolysis"/>
    <property type="evidence" value="ECO:0007669"/>
    <property type="project" value="UniProtKB-KW"/>
</dbReference>
<dbReference type="InterPro" id="IPR015500">
    <property type="entry name" value="Peptidase_S8_subtilisin-rel"/>
</dbReference>
<reference evidence="6 7" key="1">
    <citation type="journal article" date="2020" name="Genomics">
        <title>Complete, high-quality genomes from long-read metagenomic sequencing of two wolf lichen thalli reveals enigmatic genome architecture.</title>
        <authorList>
            <person name="McKenzie S.K."/>
            <person name="Walston R.F."/>
            <person name="Allen J.L."/>
        </authorList>
    </citation>
    <scope>NUCLEOTIDE SEQUENCE [LARGE SCALE GENOMIC DNA]</scope>
    <source>
        <strain evidence="6">WasteWater1</strain>
    </source>
</reference>
<evidence type="ECO:0000313" key="7">
    <source>
        <dbReference type="Proteomes" id="UP000593566"/>
    </source>
</evidence>
<evidence type="ECO:0000259" key="5">
    <source>
        <dbReference type="Pfam" id="PF00082"/>
    </source>
</evidence>
<dbReference type="RefSeq" id="XP_037154614.1">
    <property type="nucleotide sequence ID" value="XM_037300766.1"/>
</dbReference>
<gene>
    <name evidence="6" type="ORF">HO133_009908</name>
</gene>
<protein>
    <recommendedName>
        <fullName evidence="5">Peptidase S8/S53 domain-containing protein</fullName>
    </recommendedName>
</protein>
<organism evidence="6 7">
    <name type="scientific">Letharia lupina</name>
    <dbReference type="NCBI Taxonomy" id="560253"/>
    <lineage>
        <taxon>Eukaryota</taxon>
        <taxon>Fungi</taxon>
        <taxon>Dikarya</taxon>
        <taxon>Ascomycota</taxon>
        <taxon>Pezizomycotina</taxon>
        <taxon>Lecanoromycetes</taxon>
        <taxon>OSLEUM clade</taxon>
        <taxon>Lecanoromycetidae</taxon>
        <taxon>Lecanorales</taxon>
        <taxon>Lecanorineae</taxon>
        <taxon>Parmeliaceae</taxon>
        <taxon>Letharia</taxon>
    </lineage>
</organism>
<dbReference type="Gene3D" id="3.40.50.200">
    <property type="entry name" value="Peptidase S8/S53 domain"/>
    <property type="match status" value="2"/>
</dbReference>
<keyword evidence="7" id="KW-1185">Reference proteome</keyword>
<dbReference type="GO" id="GO:0004252">
    <property type="term" value="F:serine-type endopeptidase activity"/>
    <property type="evidence" value="ECO:0007669"/>
    <property type="project" value="InterPro"/>
</dbReference>
<keyword evidence="2" id="KW-0645">Protease</keyword>
<accession>A0A8H6FF00</accession>
<dbReference type="AlphaFoldDB" id="A0A8H6FF00"/>
<dbReference type="PROSITE" id="PS00138">
    <property type="entry name" value="SUBTILASE_SER"/>
    <property type="match status" value="1"/>
</dbReference>
<proteinExistence type="inferred from homology"/>
<dbReference type="SUPFAM" id="SSF52743">
    <property type="entry name" value="Subtilisin-like"/>
    <property type="match status" value="1"/>
</dbReference>
<evidence type="ECO:0000256" key="3">
    <source>
        <dbReference type="ARBA" id="ARBA00022801"/>
    </source>
</evidence>
<dbReference type="InterPro" id="IPR000209">
    <property type="entry name" value="Peptidase_S8/S53_dom"/>
</dbReference>
<evidence type="ECO:0000256" key="1">
    <source>
        <dbReference type="ARBA" id="ARBA00011073"/>
    </source>
</evidence>